<gene>
    <name evidence="2" type="ORF">AN618_02130</name>
</gene>
<feature type="transmembrane region" description="Helical" evidence="1">
    <location>
        <begin position="93"/>
        <end position="113"/>
    </location>
</feature>
<keyword evidence="1" id="KW-1133">Transmembrane helix</keyword>
<dbReference type="Pfam" id="PF11385">
    <property type="entry name" value="DUF3189"/>
    <property type="match status" value="1"/>
</dbReference>
<keyword evidence="3" id="KW-1185">Reference proteome</keyword>
<feature type="transmembrane region" description="Helical" evidence="1">
    <location>
        <begin position="7"/>
        <end position="25"/>
    </location>
</feature>
<proteinExistence type="predicted"/>
<dbReference type="InterPro" id="IPR021525">
    <property type="entry name" value="DUF3189"/>
</dbReference>
<name>A0A140LD33_9FIRM</name>
<dbReference type="EMBL" id="LOED01000002">
    <property type="protein sequence ID" value="KXG78458.1"/>
    <property type="molecule type" value="Genomic_DNA"/>
</dbReference>
<keyword evidence="1" id="KW-0472">Membrane</keyword>
<evidence type="ECO:0000313" key="2">
    <source>
        <dbReference type="EMBL" id="KXG78458.1"/>
    </source>
</evidence>
<evidence type="ECO:0000313" key="3">
    <source>
        <dbReference type="Proteomes" id="UP000070427"/>
    </source>
</evidence>
<organism evidence="2 3">
    <name type="scientific">Fervidicola ferrireducens</name>
    <dbReference type="NCBI Taxonomy" id="520764"/>
    <lineage>
        <taxon>Bacteria</taxon>
        <taxon>Bacillati</taxon>
        <taxon>Bacillota</taxon>
        <taxon>Clostridia</taxon>
        <taxon>Thermosediminibacterales</taxon>
        <taxon>Thermosediminibacteraceae</taxon>
        <taxon>Fervidicola</taxon>
    </lineage>
</organism>
<dbReference type="InParanoid" id="A0A140LD33"/>
<protein>
    <recommendedName>
        <fullName evidence="4">DUF3189 domain-containing protein</fullName>
    </recommendedName>
</protein>
<dbReference type="STRING" id="520764.AN618_02130"/>
<comment type="caution">
    <text evidence="2">The sequence shown here is derived from an EMBL/GenBank/DDBJ whole genome shotgun (WGS) entry which is preliminary data.</text>
</comment>
<reference evidence="2 3" key="1">
    <citation type="submission" date="2015-12" db="EMBL/GenBank/DDBJ databases">
        <title>Draft genome sequnece of Fervidicola ferrireducens strain Y170.</title>
        <authorList>
            <person name="Patel B.K."/>
        </authorList>
    </citation>
    <scope>NUCLEOTIDE SEQUENCE [LARGE SCALE GENOMIC DNA]</scope>
    <source>
        <strain evidence="2 3">Y170</strain>
    </source>
</reference>
<dbReference type="Proteomes" id="UP000070427">
    <property type="component" value="Unassembled WGS sequence"/>
</dbReference>
<evidence type="ECO:0008006" key="4">
    <source>
        <dbReference type="Google" id="ProtNLM"/>
    </source>
</evidence>
<evidence type="ECO:0000256" key="1">
    <source>
        <dbReference type="SAM" id="Phobius"/>
    </source>
</evidence>
<sequence length="148" mass="16589">MNNVIYSCYYGSYLAAVAAALHLGLMEEFDSGEITNLPYFGNLGKDQWGKLYFVGEDKSGRKIYIMGSKKAGRVVEKALKGFAQIYNMEETSVVFVDLLPFGNLFFAAGCFMLRRLNFKRAGTFFLMAGIRKSFGKLKDLVESIKKSV</sequence>
<dbReference type="AlphaFoldDB" id="A0A140LD33"/>
<keyword evidence="1" id="KW-0812">Transmembrane</keyword>
<accession>A0A140LD33</accession>